<evidence type="ECO:0000259" key="2">
    <source>
        <dbReference type="PROSITE" id="PS50835"/>
    </source>
</evidence>
<evidence type="ECO:0000313" key="3">
    <source>
        <dbReference type="EMBL" id="TRY87726.1"/>
    </source>
</evidence>
<feature type="transmembrane region" description="Helical" evidence="1">
    <location>
        <begin position="439"/>
        <end position="460"/>
    </location>
</feature>
<dbReference type="InterPro" id="IPR013783">
    <property type="entry name" value="Ig-like_fold"/>
</dbReference>
<dbReference type="PANTHER" id="PTHR21063">
    <property type="entry name" value="LFA-3"/>
    <property type="match status" value="1"/>
</dbReference>
<dbReference type="InterPro" id="IPR036179">
    <property type="entry name" value="Ig-like_dom_sf"/>
</dbReference>
<comment type="caution">
    <text evidence="3">The sequence shown here is derived from an EMBL/GenBank/DDBJ whole genome shotgun (WGS) entry which is preliminary data.</text>
</comment>
<reference evidence="3 4" key="1">
    <citation type="journal article" date="2019" name="Sci. Data">
        <title>Hybrid genome assembly and annotation of Danionella translucida.</title>
        <authorList>
            <person name="Kadobianskyi M."/>
            <person name="Schulze L."/>
            <person name="Schuelke M."/>
            <person name="Judkewitz B."/>
        </authorList>
    </citation>
    <scope>NUCLEOTIDE SEQUENCE [LARGE SCALE GENOMIC DNA]</scope>
    <source>
        <strain evidence="3 4">Bolton</strain>
    </source>
</reference>
<dbReference type="AlphaFoldDB" id="A0A553QCT4"/>
<dbReference type="PROSITE" id="PS50835">
    <property type="entry name" value="IG_LIKE"/>
    <property type="match status" value="1"/>
</dbReference>
<dbReference type="EMBL" id="SRMA01026102">
    <property type="protein sequence ID" value="TRY87726.1"/>
    <property type="molecule type" value="Genomic_DNA"/>
</dbReference>
<dbReference type="PANTHER" id="PTHR21063:SF4">
    <property type="entry name" value="CD48 ANTIGEN-RELATED"/>
    <property type="match status" value="1"/>
</dbReference>
<evidence type="ECO:0000313" key="4">
    <source>
        <dbReference type="Proteomes" id="UP000316079"/>
    </source>
</evidence>
<dbReference type="SUPFAM" id="SSF48726">
    <property type="entry name" value="Immunoglobulin"/>
    <property type="match status" value="3"/>
</dbReference>
<dbReference type="Proteomes" id="UP000316079">
    <property type="component" value="Unassembled WGS sequence"/>
</dbReference>
<proteinExistence type="predicted"/>
<name>A0A553QCT4_9TELE</name>
<sequence>MHENLRTQDAREIEEQTRDTWRGEIKKNKRPRKFWIVVALCSFVGGSDWHFVNEGQPVTLAPGFTGLKEEDLIQCMFGNEEVLIAEMDLKTNRTSVFEDVFDGIFRDRLQMDRDGSLSITTTTVEHGGAYLFRTTDMNSTFILGVYEGNRVKHAKKGESVALSSGRREISKDDEIQWKFDDKTVAEIVEKNNIFIIHEDVLNNSYINRLRLDNKTGTLTIIDSRPEDTRLYHVYSNFFGLTFALFVYEEISATEGDSLSLRSDVWINQSFRWVFGDEDTLVAEMEDFGSVTVHDDVLNGTFRDRLKLNNRTGALTISDIRAEHAGNYRFYHYLQPWGAFHVSVHARPPVPVVTKDCSSSSRQICSLLCSVDVSDVTLSWFKGDTLISSINGSELRIDLSLPLEDQRNISCAVNSIQTSHVDVSQLCKPCAERLLCCDSAGTLTGLVLSVLVAVALVLVVAV</sequence>
<feature type="domain" description="Ig-like" evidence="2">
    <location>
        <begin position="347"/>
        <end position="423"/>
    </location>
</feature>
<accession>A0A553QCT4</accession>
<evidence type="ECO:0000256" key="1">
    <source>
        <dbReference type="SAM" id="Phobius"/>
    </source>
</evidence>
<dbReference type="Gene3D" id="2.60.40.10">
    <property type="entry name" value="Immunoglobulins"/>
    <property type="match status" value="4"/>
</dbReference>
<protein>
    <recommendedName>
        <fullName evidence="2">Ig-like domain-containing protein</fullName>
    </recommendedName>
</protein>
<keyword evidence="1" id="KW-0472">Membrane</keyword>
<dbReference type="OrthoDB" id="8741746at2759"/>
<organism evidence="3 4">
    <name type="scientific">Danionella cerebrum</name>
    <dbReference type="NCBI Taxonomy" id="2873325"/>
    <lineage>
        <taxon>Eukaryota</taxon>
        <taxon>Metazoa</taxon>
        <taxon>Chordata</taxon>
        <taxon>Craniata</taxon>
        <taxon>Vertebrata</taxon>
        <taxon>Euteleostomi</taxon>
        <taxon>Actinopterygii</taxon>
        <taxon>Neopterygii</taxon>
        <taxon>Teleostei</taxon>
        <taxon>Ostariophysi</taxon>
        <taxon>Cypriniformes</taxon>
        <taxon>Danionidae</taxon>
        <taxon>Danioninae</taxon>
        <taxon>Danionella</taxon>
    </lineage>
</organism>
<keyword evidence="1" id="KW-0812">Transmembrane</keyword>
<dbReference type="InterPro" id="IPR007110">
    <property type="entry name" value="Ig-like_dom"/>
</dbReference>
<keyword evidence="1" id="KW-1133">Transmembrane helix</keyword>
<dbReference type="STRING" id="623744.A0A553QCT4"/>
<gene>
    <name evidence="3" type="ORF">DNTS_000104</name>
</gene>
<keyword evidence="4" id="KW-1185">Reference proteome</keyword>